<dbReference type="OrthoDB" id="2251794at2759"/>
<proteinExistence type="predicted"/>
<sequence>MCYVRLEALHILDCWCFSLGVCITTDSCSSGGGITVNGACSYDPSNVKCCTKAVCGSSPETAVGPAVSCSTAVHRTCQSAAQGLGGYPAPTIPSVGACKQVAVDGAEKIVAAFPGRVKSIGCTKDCECGSGSDHCCVKGTDMMYSDAGSTISGEEIVEWVMNNRATLNLKYVFWSQRIWDPSQESVKVWYQWRPMEDRRDITQNYWDHVHVSYN</sequence>
<evidence type="ECO:0000256" key="1">
    <source>
        <dbReference type="SAM" id="SignalP"/>
    </source>
</evidence>
<accession>A0A6A6EPY1</accession>
<dbReference type="Proteomes" id="UP000800200">
    <property type="component" value="Unassembled WGS sequence"/>
</dbReference>
<dbReference type="InterPro" id="IPR058593">
    <property type="entry name" value="ARB_07466-like_C"/>
</dbReference>
<gene>
    <name evidence="3" type="ORF">K469DRAFT_729941</name>
</gene>
<protein>
    <recommendedName>
        <fullName evidence="2">ARB-07466-like C-terminal domain-containing protein</fullName>
    </recommendedName>
</protein>
<feature type="domain" description="ARB-07466-like C-terminal" evidence="2">
    <location>
        <begin position="96"/>
        <end position="206"/>
    </location>
</feature>
<evidence type="ECO:0000313" key="4">
    <source>
        <dbReference type="Proteomes" id="UP000800200"/>
    </source>
</evidence>
<keyword evidence="4" id="KW-1185">Reference proteome</keyword>
<dbReference type="Pfam" id="PF26571">
    <property type="entry name" value="VldE"/>
    <property type="match status" value="1"/>
</dbReference>
<reference evidence="3" key="1">
    <citation type="journal article" date="2020" name="Stud. Mycol.">
        <title>101 Dothideomycetes genomes: a test case for predicting lifestyles and emergence of pathogens.</title>
        <authorList>
            <person name="Haridas S."/>
            <person name="Albert R."/>
            <person name="Binder M."/>
            <person name="Bloem J."/>
            <person name="Labutti K."/>
            <person name="Salamov A."/>
            <person name="Andreopoulos B."/>
            <person name="Baker S."/>
            <person name="Barry K."/>
            <person name="Bills G."/>
            <person name="Bluhm B."/>
            <person name="Cannon C."/>
            <person name="Castanera R."/>
            <person name="Culley D."/>
            <person name="Daum C."/>
            <person name="Ezra D."/>
            <person name="Gonzalez J."/>
            <person name="Henrissat B."/>
            <person name="Kuo A."/>
            <person name="Liang C."/>
            <person name="Lipzen A."/>
            <person name="Lutzoni F."/>
            <person name="Magnuson J."/>
            <person name="Mondo S."/>
            <person name="Nolan M."/>
            <person name="Ohm R."/>
            <person name="Pangilinan J."/>
            <person name="Park H.-J."/>
            <person name="Ramirez L."/>
            <person name="Alfaro M."/>
            <person name="Sun H."/>
            <person name="Tritt A."/>
            <person name="Yoshinaga Y."/>
            <person name="Zwiers L.-H."/>
            <person name="Turgeon B."/>
            <person name="Goodwin S."/>
            <person name="Spatafora J."/>
            <person name="Crous P."/>
            <person name="Grigoriev I."/>
        </authorList>
    </citation>
    <scope>NUCLEOTIDE SEQUENCE</scope>
    <source>
        <strain evidence="3">CBS 207.26</strain>
    </source>
</reference>
<keyword evidence="1" id="KW-0732">Signal</keyword>
<dbReference type="EMBL" id="ML994614">
    <property type="protein sequence ID" value="KAF2192839.1"/>
    <property type="molecule type" value="Genomic_DNA"/>
</dbReference>
<dbReference type="AlphaFoldDB" id="A0A6A6EPY1"/>
<feature type="signal peptide" evidence="1">
    <location>
        <begin position="1"/>
        <end position="20"/>
    </location>
</feature>
<name>A0A6A6EPY1_9PEZI</name>
<organism evidence="3 4">
    <name type="scientific">Zopfia rhizophila CBS 207.26</name>
    <dbReference type="NCBI Taxonomy" id="1314779"/>
    <lineage>
        <taxon>Eukaryota</taxon>
        <taxon>Fungi</taxon>
        <taxon>Dikarya</taxon>
        <taxon>Ascomycota</taxon>
        <taxon>Pezizomycotina</taxon>
        <taxon>Dothideomycetes</taxon>
        <taxon>Dothideomycetes incertae sedis</taxon>
        <taxon>Zopfiaceae</taxon>
        <taxon>Zopfia</taxon>
    </lineage>
</organism>
<feature type="chain" id="PRO_5025628831" description="ARB-07466-like C-terminal domain-containing protein" evidence="1">
    <location>
        <begin position="21"/>
        <end position="214"/>
    </location>
</feature>
<evidence type="ECO:0000313" key="3">
    <source>
        <dbReference type="EMBL" id="KAF2192839.1"/>
    </source>
</evidence>
<evidence type="ECO:0000259" key="2">
    <source>
        <dbReference type="Pfam" id="PF26571"/>
    </source>
</evidence>